<feature type="region of interest" description="Disordered" evidence="1">
    <location>
        <begin position="53"/>
        <end position="72"/>
    </location>
</feature>
<reference evidence="2 3" key="1">
    <citation type="journal article" date="2023" name="Limnol Oceanogr Lett">
        <title>Environmental adaptations by the intertidal Antarctic cyanobacterium Halotia branconii CENA392 as revealed using long-read genome sequencing.</title>
        <authorList>
            <person name="Dextro R.B."/>
            <person name="Delbaje E."/>
            <person name="Freitas P.N.N."/>
            <person name="Geraldes V."/>
            <person name="Pinto E."/>
            <person name="Long P.F."/>
            <person name="Fiore M.F."/>
        </authorList>
    </citation>
    <scope>NUCLEOTIDE SEQUENCE [LARGE SCALE GENOMIC DNA]</scope>
    <source>
        <strain evidence="2 3">CENA392</strain>
    </source>
</reference>
<organism evidence="2 3">
    <name type="scientific">Halotia branconii CENA392</name>
    <dbReference type="NCBI Taxonomy" id="1539056"/>
    <lineage>
        <taxon>Bacteria</taxon>
        <taxon>Bacillati</taxon>
        <taxon>Cyanobacteriota</taxon>
        <taxon>Cyanophyceae</taxon>
        <taxon>Nostocales</taxon>
        <taxon>Nodulariaceae</taxon>
        <taxon>Halotia</taxon>
    </lineage>
</organism>
<protein>
    <recommendedName>
        <fullName evidence="4">SPOR domain-containing protein</fullName>
    </recommendedName>
</protein>
<keyword evidence="3" id="KW-1185">Reference proteome</keyword>
<gene>
    <name evidence="2" type="ORF">QI031_15725</name>
</gene>
<evidence type="ECO:0008006" key="4">
    <source>
        <dbReference type="Google" id="ProtNLM"/>
    </source>
</evidence>
<feature type="compositionally biased region" description="Low complexity" evidence="1">
    <location>
        <begin position="59"/>
        <end position="72"/>
    </location>
</feature>
<dbReference type="KEGG" id="hbq:QI031_15725"/>
<dbReference type="Proteomes" id="UP001223520">
    <property type="component" value="Chromosome"/>
</dbReference>
<proteinExistence type="predicted"/>
<evidence type="ECO:0000313" key="3">
    <source>
        <dbReference type="Proteomes" id="UP001223520"/>
    </source>
</evidence>
<accession>A0AAJ6P758</accession>
<evidence type="ECO:0000313" key="2">
    <source>
        <dbReference type="EMBL" id="WGV23276.1"/>
    </source>
</evidence>
<dbReference type="RefSeq" id="WP_281480601.1">
    <property type="nucleotide sequence ID" value="NZ_CP124543.1"/>
</dbReference>
<name>A0AAJ6P758_9CYAN</name>
<dbReference type="EMBL" id="CP124543">
    <property type="protein sequence ID" value="WGV23276.1"/>
    <property type="molecule type" value="Genomic_DNA"/>
</dbReference>
<dbReference type="AlphaFoldDB" id="A0AAJ6P758"/>
<sequence>MSSQISSKFITFQILPLLVGSWLALIFHSYPAQAQINNDQGILLTQGTLPPPPNVPGTYYGQQPLPQLQPSQPGQPYYPYEQNLQPAQPVQEYQYQYEYQPSQPQYNQNWERYLVYVESNNYQTLQQIKQIEPGAYIRQYRGRSVIQSGVFSRPSNAQERVRQLQSYGIYGAQIVNFNNGQEVLASPSGSNIVNPRGSSSRYYVVIPTSSENLNALAEQVGRSVAQPGAVLARQKPLGLHVAVGPFPGRKDATQWNNYLRNLGFGDARVYYGK</sequence>
<evidence type="ECO:0000256" key="1">
    <source>
        <dbReference type="SAM" id="MobiDB-lite"/>
    </source>
</evidence>